<evidence type="ECO:0000313" key="3">
    <source>
        <dbReference type="Proteomes" id="UP001485043"/>
    </source>
</evidence>
<accession>A0AAW1SNP9</accession>
<feature type="region of interest" description="Disordered" evidence="1">
    <location>
        <begin position="234"/>
        <end position="335"/>
    </location>
</feature>
<sequence length="400" mass="42066">MGPPAPTPEKAVKQEKAPKEPRSSEAPRRVAKPSKKAAEAAAAGRSQEANPAERNKDGGSSLGMGSLEDPLIQNVGVARDHSGAISMSEAMIIRPWGLGGEQPRPTQMNSMHSGFTPQEGAAPAWYSDAWPPARSFVGSGRPNNGLMPIGMSPMGKSVDMVDLAQQLMDSGMATDPLDMGSLRADLDLPQSLRGMQQDGDGDDELDEDVMILGSTPKFGSTPHLASTPQELRGMSRGVLGSHPRPPRGPSMLGRSSHDGQGMPTAFNPAPPPTSQPPASFYQVARQQNAFSRPERANQYQGGQTPSFQAASPKQEPHPAQPAAAPEDGSGGADESQLSESFFDHQLMGMSPDAPWASMQGVVTAGPSAMGFPGHNPPTQQWGFAMNGPPPGTMQPYAPLQ</sequence>
<dbReference type="AlphaFoldDB" id="A0AAW1SNP9"/>
<gene>
    <name evidence="2" type="ORF">WJX84_011195</name>
</gene>
<proteinExistence type="predicted"/>
<feature type="region of interest" description="Disordered" evidence="1">
    <location>
        <begin position="1"/>
        <end position="67"/>
    </location>
</feature>
<evidence type="ECO:0000256" key="1">
    <source>
        <dbReference type="SAM" id="MobiDB-lite"/>
    </source>
</evidence>
<name>A0AAW1SNP9_9CHLO</name>
<organism evidence="2 3">
    <name type="scientific">Apatococcus fuscideae</name>
    <dbReference type="NCBI Taxonomy" id="2026836"/>
    <lineage>
        <taxon>Eukaryota</taxon>
        <taxon>Viridiplantae</taxon>
        <taxon>Chlorophyta</taxon>
        <taxon>core chlorophytes</taxon>
        <taxon>Trebouxiophyceae</taxon>
        <taxon>Chlorellales</taxon>
        <taxon>Chlorellaceae</taxon>
        <taxon>Apatococcus</taxon>
    </lineage>
</organism>
<keyword evidence="3" id="KW-1185">Reference proteome</keyword>
<dbReference type="EMBL" id="JALJOV010001279">
    <property type="protein sequence ID" value="KAK9850626.1"/>
    <property type="molecule type" value="Genomic_DNA"/>
</dbReference>
<protein>
    <submittedName>
        <fullName evidence="2">Uncharacterized protein</fullName>
    </submittedName>
</protein>
<comment type="caution">
    <text evidence="2">The sequence shown here is derived from an EMBL/GenBank/DDBJ whole genome shotgun (WGS) entry which is preliminary data.</text>
</comment>
<feature type="compositionally biased region" description="Basic and acidic residues" evidence="1">
    <location>
        <begin position="10"/>
        <end position="28"/>
    </location>
</feature>
<dbReference type="Proteomes" id="UP001485043">
    <property type="component" value="Unassembled WGS sequence"/>
</dbReference>
<reference evidence="2 3" key="1">
    <citation type="journal article" date="2024" name="Nat. Commun.">
        <title>Phylogenomics reveals the evolutionary origins of lichenization in chlorophyte algae.</title>
        <authorList>
            <person name="Puginier C."/>
            <person name="Libourel C."/>
            <person name="Otte J."/>
            <person name="Skaloud P."/>
            <person name="Haon M."/>
            <person name="Grisel S."/>
            <person name="Petersen M."/>
            <person name="Berrin J.G."/>
            <person name="Delaux P.M."/>
            <person name="Dal Grande F."/>
            <person name="Keller J."/>
        </authorList>
    </citation>
    <scope>NUCLEOTIDE SEQUENCE [LARGE SCALE GENOMIC DNA]</scope>
    <source>
        <strain evidence="2 3">SAG 2523</strain>
    </source>
</reference>
<evidence type="ECO:0000313" key="2">
    <source>
        <dbReference type="EMBL" id="KAK9850626.1"/>
    </source>
</evidence>
<feature type="compositionally biased region" description="Polar residues" evidence="1">
    <location>
        <begin position="297"/>
        <end position="311"/>
    </location>
</feature>